<dbReference type="AlphaFoldDB" id="A0A316FYP2"/>
<evidence type="ECO:0000256" key="3">
    <source>
        <dbReference type="ARBA" id="ARBA00012438"/>
    </source>
</evidence>
<comment type="subunit">
    <text evidence="14">At low DSF concentrations, interacts with RpfF.</text>
</comment>
<keyword evidence="6" id="KW-0808">Transferase</keyword>
<evidence type="ECO:0000256" key="16">
    <source>
        <dbReference type="PROSITE-ProRule" id="PRU00169"/>
    </source>
</evidence>
<keyword evidence="11 18" id="KW-1133">Transmembrane helix</keyword>
<keyword evidence="12" id="KW-0902">Two-component regulatory system</keyword>
<dbReference type="InterPro" id="IPR036890">
    <property type="entry name" value="HATPase_C_sf"/>
</dbReference>
<organism evidence="22 23">
    <name type="scientific">Pleionea mediterranea</name>
    <dbReference type="NCBI Taxonomy" id="523701"/>
    <lineage>
        <taxon>Bacteria</taxon>
        <taxon>Pseudomonadati</taxon>
        <taxon>Pseudomonadota</taxon>
        <taxon>Gammaproteobacteria</taxon>
        <taxon>Oceanospirillales</taxon>
        <taxon>Pleioneaceae</taxon>
        <taxon>Pleionea</taxon>
    </lineage>
</organism>
<keyword evidence="5 16" id="KW-0597">Phosphoprotein</keyword>
<evidence type="ECO:0000256" key="10">
    <source>
        <dbReference type="ARBA" id="ARBA00022840"/>
    </source>
</evidence>
<evidence type="ECO:0000256" key="5">
    <source>
        <dbReference type="ARBA" id="ARBA00022553"/>
    </source>
</evidence>
<evidence type="ECO:0000256" key="7">
    <source>
        <dbReference type="ARBA" id="ARBA00022692"/>
    </source>
</evidence>
<dbReference type="InterPro" id="IPR005467">
    <property type="entry name" value="His_kinase_dom"/>
</dbReference>
<dbReference type="SUPFAM" id="SSF52172">
    <property type="entry name" value="CheY-like"/>
    <property type="match status" value="2"/>
</dbReference>
<dbReference type="EC" id="2.7.13.3" evidence="3"/>
<dbReference type="CDD" id="cd17546">
    <property type="entry name" value="REC_hyHK_CKI1_RcsC-like"/>
    <property type="match status" value="1"/>
</dbReference>
<comment type="subcellular location">
    <subcellularLocation>
        <location evidence="2">Cell membrane</location>
        <topology evidence="2">Multi-pass membrane protein</topology>
    </subcellularLocation>
</comment>
<feature type="domain" description="Histidine kinase" evidence="19">
    <location>
        <begin position="395"/>
        <end position="620"/>
    </location>
</feature>
<dbReference type="FunFam" id="1.10.287.130:FF:000002">
    <property type="entry name" value="Two-component osmosensing histidine kinase"/>
    <property type="match status" value="1"/>
</dbReference>
<comment type="caution">
    <text evidence="22">The sequence shown here is derived from an EMBL/GenBank/DDBJ whole genome shotgun (WGS) entry which is preliminary data.</text>
</comment>
<dbReference type="InterPro" id="IPR011006">
    <property type="entry name" value="CheY-like_superfamily"/>
</dbReference>
<keyword evidence="10" id="KW-0067">ATP-binding</keyword>
<keyword evidence="9 22" id="KW-0418">Kinase</keyword>
<dbReference type="GO" id="GO:0005886">
    <property type="term" value="C:plasma membrane"/>
    <property type="evidence" value="ECO:0007669"/>
    <property type="project" value="UniProtKB-SubCell"/>
</dbReference>
<dbReference type="InterPro" id="IPR001789">
    <property type="entry name" value="Sig_transdc_resp-reg_receiver"/>
</dbReference>
<dbReference type="Pfam" id="PF02518">
    <property type="entry name" value="HATPase_c"/>
    <property type="match status" value="1"/>
</dbReference>
<dbReference type="GO" id="GO:0000155">
    <property type="term" value="F:phosphorelay sensor kinase activity"/>
    <property type="evidence" value="ECO:0007669"/>
    <property type="project" value="InterPro"/>
</dbReference>
<dbReference type="OrthoDB" id="6110612at2"/>
<protein>
    <recommendedName>
        <fullName evidence="15">Sensory/regulatory protein RpfC</fullName>
        <ecNumber evidence="3">2.7.13.3</ecNumber>
    </recommendedName>
</protein>
<evidence type="ECO:0000256" key="4">
    <source>
        <dbReference type="ARBA" id="ARBA00022475"/>
    </source>
</evidence>
<feature type="domain" description="Response regulatory" evidence="20">
    <location>
        <begin position="642"/>
        <end position="764"/>
    </location>
</feature>
<keyword evidence="4" id="KW-1003">Cell membrane</keyword>
<evidence type="ECO:0000256" key="1">
    <source>
        <dbReference type="ARBA" id="ARBA00000085"/>
    </source>
</evidence>
<proteinExistence type="predicted"/>
<dbReference type="SMART" id="SM00387">
    <property type="entry name" value="HATPase_c"/>
    <property type="match status" value="1"/>
</dbReference>
<evidence type="ECO:0000256" key="8">
    <source>
        <dbReference type="ARBA" id="ARBA00022741"/>
    </source>
</evidence>
<evidence type="ECO:0000256" key="14">
    <source>
        <dbReference type="ARBA" id="ARBA00064003"/>
    </source>
</evidence>
<evidence type="ECO:0000256" key="2">
    <source>
        <dbReference type="ARBA" id="ARBA00004651"/>
    </source>
</evidence>
<dbReference type="SUPFAM" id="SSF47384">
    <property type="entry name" value="Homodimeric domain of signal transducing histidine kinase"/>
    <property type="match status" value="1"/>
</dbReference>
<dbReference type="SMART" id="SM00304">
    <property type="entry name" value="HAMP"/>
    <property type="match status" value="1"/>
</dbReference>
<dbReference type="PRINTS" id="PR00344">
    <property type="entry name" value="BCTRLSENSOR"/>
</dbReference>
<dbReference type="CDD" id="cd16922">
    <property type="entry name" value="HATPase_EvgS-ArcB-TorS-like"/>
    <property type="match status" value="1"/>
</dbReference>
<dbReference type="Pfam" id="PF00512">
    <property type="entry name" value="HisKA"/>
    <property type="match status" value="1"/>
</dbReference>
<feature type="modified residue" description="4-aspartylphosphate" evidence="16">
    <location>
        <position position="697"/>
    </location>
</feature>
<dbReference type="Pfam" id="PF00672">
    <property type="entry name" value="HAMP"/>
    <property type="match status" value="1"/>
</dbReference>
<dbReference type="SUPFAM" id="SSF47226">
    <property type="entry name" value="Histidine-containing phosphotransfer domain, HPT domain"/>
    <property type="match status" value="1"/>
</dbReference>
<name>A0A316FYP2_9GAMM</name>
<dbReference type="InterPro" id="IPR003594">
    <property type="entry name" value="HATPase_dom"/>
</dbReference>
<evidence type="ECO:0000259" key="20">
    <source>
        <dbReference type="PROSITE" id="PS50110"/>
    </source>
</evidence>
<dbReference type="RefSeq" id="WP_109762815.1">
    <property type="nucleotide sequence ID" value="NZ_QGGU01000004.1"/>
</dbReference>
<dbReference type="Gene3D" id="3.30.565.10">
    <property type="entry name" value="Histidine kinase-like ATPase, C-terminal domain"/>
    <property type="match status" value="1"/>
</dbReference>
<dbReference type="SUPFAM" id="SSF158472">
    <property type="entry name" value="HAMP domain-like"/>
    <property type="match status" value="1"/>
</dbReference>
<dbReference type="CDD" id="cd00156">
    <property type="entry name" value="REC"/>
    <property type="match status" value="1"/>
</dbReference>
<dbReference type="InterPro" id="IPR003661">
    <property type="entry name" value="HisK_dim/P_dom"/>
</dbReference>
<dbReference type="SUPFAM" id="SSF55874">
    <property type="entry name" value="ATPase domain of HSP90 chaperone/DNA topoisomerase II/histidine kinase"/>
    <property type="match status" value="1"/>
</dbReference>
<evidence type="ECO:0000256" key="13">
    <source>
        <dbReference type="ARBA" id="ARBA00023136"/>
    </source>
</evidence>
<dbReference type="Pfam" id="PF00072">
    <property type="entry name" value="Response_reg"/>
    <property type="match status" value="2"/>
</dbReference>
<dbReference type="InterPro" id="IPR036641">
    <property type="entry name" value="HPT_dom_sf"/>
</dbReference>
<evidence type="ECO:0000313" key="22">
    <source>
        <dbReference type="EMBL" id="PWK52826.1"/>
    </source>
</evidence>
<accession>A0A316FYP2</accession>
<dbReference type="PANTHER" id="PTHR45339:SF1">
    <property type="entry name" value="HYBRID SIGNAL TRANSDUCTION HISTIDINE KINASE J"/>
    <property type="match status" value="1"/>
</dbReference>
<dbReference type="CDD" id="cd06225">
    <property type="entry name" value="HAMP"/>
    <property type="match status" value="1"/>
</dbReference>
<dbReference type="PROSITE" id="PS50110">
    <property type="entry name" value="RESPONSE_REGULATORY"/>
    <property type="match status" value="2"/>
</dbReference>
<dbReference type="SMART" id="SM00448">
    <property type="entry name" value="REC"/>
    <property type="match status" value="2"/>
</dbReference>
<evidence type="ECO:0000256" key="12">
    <source>
        <dbReference type="ARBA" id="ARBA00023012"/>
    </source>
</evidence>
<dbReference type="PROSITE" id="PS50885">
    <property type="entry name" value="HAMP"/>
    <property type="match status" value="1"/>
</dbReference>
<keyword evidence="7 18" id="KW-0812">Transmembrane</keyword>
<feature type="modified residue" description="4-aspartylphosphate" evidence="16">
    <location>
        <position position="834"/>
    </location>
</feature>
<dbReference type="PROSITE" id="PS50109">
    <property type="entry name" value="HIS_KIN"/>
    <property type="match status" value="1"/>
</dbReference>
<gene>
    <name evidence="22" type="ORF">C8D97_10444</name>
</gene>
<keyword evidence="8" id="KW-0547">Nucleotide-binding</keyword>
<feature type="coiled-coil region" evidence="17">
    <location>
        <begin position="343"/>
        <end position="381"/>
    </location>
</feature>
<feature type="transmembrane region" description="Helical" evidence="18">
    <location>
        <begin position="290"/>
        <end position="313"/>
    </location>
</feature>
<dbReference type="InterPro" id="IPR004358">
    <property type="entry name" value="Sig_transdc_His_kin-like_C"/>
</dbReference>
<dbReference type="FunFam" id="3.30.565.10:FF:000010">
    <property type="entry name" value="Sensor histidine kinase RcsC"/>
    <property type="match status" value="1"/>
</dbReference>
<comment type="catalytic activity">
    <reaction evidence="1">
        <text>ATP + protein L-histidine = ADP + protein N-phospho-L-histidine.</text>
        <dbReference type="EC" id="2.7.13.3"/>
    </reaction>
</comment>
<dbReference type="InterPro" id="IPR003660">
    <property type="entry name" value="HAMP_dom"/>
</dbReference>
<dbReference type="CDD" id="cd00082">
    <property type="entry name" value="HisKA"/>
    <property type="match status" value="1"/>
</dbReference>
<dbReference type="Gene3D" id="6.10.340.10">
    <property type="match status" value="1"/>
</dbReference>
<evidence type="ECO:0000256" key="17">
    <source>
        <dbReference type="SAM" id="Coils"/>
    </source>
</evidence>
<dbReference type="GO" id="GO:0005524">
    <property type="term" value="F:ATP binding"/>
    <property type="evidence" value="ECO:0007669"/>
    <property type="project" value="UniProtKB-KW"/>
</dbReference>
<evidence type="ECO:0000259" key="21">
    <source>
        <dbReference type="PROSITE" id="PS50885"/>
    </source>
</evidence>
<evidence type="ECO:0000256" key="18">
    <source>
        <dbReference type="SAM" id="Phobius"/>
    </source>
</evidence>
<evidence type="ECO:0000259" key="19">
    <source>
        <dbReference type="PROSITE" id="PS50109"/>
    </source>
</evidence>
<sequence length="1043" mass="117608">MSYKSQILVAIIALSTIPMLIFGGIVYIQNKQFVQTTAIEKLVALHDIQKKRINDLVRHYQDKTALIASRTKLRLLVSDHETLKPEEHKLVKQILTDSMYSVNGIEKISIFTSEKSFITQVNRKVSNHDQVNTNTLVVTDYPRIKEGSDENLGIIFTETLEMEDKIIGYLEVQVAADTFLANVLEYQGFGETGESILARQVKNDRYLFLHNLRFAKMTDVNRLTKNISSELPIGQAFTSETSVIRTEVEDYRGEPVLSVMSHINDLGWGLVIKQDASEVFSRMDQTIRNFWLSLIIVIVIALVMGLIIASRFVKPIEHLRQFLEKVRGGKLNQRIYKLPKNELGQLGSTLNNMLDQLEEFNQELDNKVRERTEELHIAREKAVEASIAKSRFLANMSHEIRTPMNGVIGVIELMQSTSLDAKQAEYLKLISNSAESLLRVINDVLDISKIEAGKIELESIDYDFEDKLGDIVKSFAPNAYKKELELHYRVSNKIPRYVKGDPVKLAQIVYNLLGNALKFTNKGEISVEADVIEPSDLSSTDFIWIQICVSDSGIGIPKDKVDTIFEYFRQADDSTTREYGGSGLGLNIVDSLVDIMGGSIKVKSEVGKGTTFKLTLPLQKSTRSKNLKKIERETEGLLKNIRIIAVDDNPVNRRWLADIIELWGASGGVFSSADEGIHALRANGSDSASQYDVLLVDHQMPKKSGLDLLQQAKQEGLLMPPCIIMLSSSELPDLELNQKELNIIKYLEKPIKREDLYQVICNSLLNRPTRKTTELIDLTTHDHRSVLIVEDNRVNEIIVRTIIEQRNHITESVDNGLEAITRALSRKYDIILMDVQMPKIDGLEATKIITEFYALCHQKVIIIGVTARAFKEDKEACLASGMIDYVSKPINPKELIKKVEHNYLDEINIKNPAVDLGNDTAAKPLLDFSYAESIASSGTLLLQAMLSQLNEEVPGYIANLQYQIKRKDPSEIAKIAYQCQSALINAGSDILIQELEDICEAAREGDNVKIENIWKTTRYSLMMFLVEVKKHLGEFMANKISDS</sequence>
<evidence type="ECO:0000256" key="15">
    <source>
        <dbReference type="ARBA" id="ARBA00068150"/>
    </source>
</evidence>
<dbReference type="SMART" id="SM00388">
    <property type="entry name" value="HisKA"/>
    <property type="match status" value="1"/>
</dbReference>
<evidence type="ECO:0000256" key="11">
    <source>
        <dbReference type="ARBA" id="ARBA00022989"/>
    </source>
</evidence>
<keyword evidence="23" id="KW-1185">Reference proteome</keyword>
<feature type="domain" description="Response regulatory" evidence="20">
    <location>
        <begin position="785"/>
        <end position="903"/>
    </location>
</feature>
<dbReference type="Gene3D" id="3.40.50.2300">
    <property type="match status" value="2"/>
</dbReference>
<reference evidence="22 23" key="1">
    <citation type="submission" date="2018-05" db="EMBL/GenBank/DDBJ databases">
        <title>Genomic Encyclopedia of Type Strains, Phase IV (KMG-IV): sequencing the most valuable type-strain genomes for metagenomic binning, comparative biology and taxonomic classification.</title>
        <authorList>
            <person name="Goeker M."/>
        </authorList>
    </citation>
    <scope>NUCLEOTIDE SEQUENCE [LARGE SCALE GENOMIC DNA]</scope>
    <source>
        <strain evidence="22 23">DSM 25350</strain>
    </source>
</reference>
<keyword evidence="17" id="KW-0175">Coiled coil</keyword>
<evidence type="ECO:0000256" key="6">
    <source>
        <dbReference type="ARBA" id="ARBA00022679"/>
    </source>
</evidence>
<dbReference type="EMBL" id="QGGU01000004">
    <property type="protein sequence ID" value="PWK52826.1"/>
    <property type="molecule type" value="Genomic_DNA"/>
</dbReference>
<feature type="domain" description="HAMP" evidence="21">
    <location>
        <begin position="310"/>
        <end position="362"/>
    </location>
</feature>
<dbReference type="InterPro" id="IPR036097">
    <property type="entry name" value="HisK_dim/P_sf"/>
</dbReference>
<keyword evidence="13 18" id="KW-0472">Membrane</keyword>
<feature type="transmembrane region" description="Helical" evidence="18">
    <location>
        <begin position="6"/>
        <end position="28"/>
    </location>
</feature>
<evidence type="ECO:0000256" key="9">
    <source>
        <dbReference type="ARBA" id="ARBA00022777"/>
    </source>
</evidence>
<dbReference type="Gene3D" id="1.10.287.130">
    <property type="match status" value="1"/>
</dbReference>
<dbReference type="PANTHER" id="PTHR45339">
    <property type="entry name" value="HYBRID SIGNAL TRANSDUCTION HISTIDINE KINASE J"/>
    <property type="match status" value="1"/>
</dbReference>
<evidence type="ECO:0000313" key="23">
    <source>
        <dbReference type="Proteomes" id="UP000245790"/>
    </source>
</evidence>
<dbReference type="Proteomes" id="UP000245790">
    <property type="component" value="Unassembled WGS sequence"/>
</dbReference>